<evidence type="ECO:0000313" key="2">
    <source>
        <dbReference type="Proteomes" id="UP000277204"/>
    </source>
</evidence>
<dbReference type="Proteomes" id="UP000277204">
    <property type="component" value="Unassembled WGS sequence"/>
</dbReference>
<gene>
    <name evidence="1" type="ORF">SMRZ_LOCUS24282</name>
</gene>
<protein>
    <submittedName>
        <fullName evidence="1">Uncharacterized protein</fullName>
    </submittedName>
</protein>
<proteinExistence type="predicted"/>
<accession>A0A183N7K7</accession>
<keyword evidence="2" id="KW-1185">Reference proteome</keyword>
<evidence type="ECO:0000313" key="1">
    <source>
        <dbReference type="EMBL" id="VDP50648.1"/>
    </source>
</evidence>
<organism evidence="1 2">
    <name type="scientific">Schistosoma margrebowiei</name>
    <dbReference type="NCBI Taxonomy" id="48269"/>
    <lineage>
        <taxon>Eukaryota</taxon>
        <taxon>Metazoa</taxon>
        <taxon>Spiralia</taxon>
        <taxon>Lophotrochozoa</taxon>
        <taxon>Platyhelminthes</taxon>
        <taxon>Trematoda</taxon>
        <taxon>Digenea</taxon>
        <taxon>Strigeidida</taxon>
        <taxon>Schistosomatoidea</taxon>
        <taxon>Schistosomatidae</taxon>
        <taxon>Schistosoma</taxon>
    </lineage>
</organism>
<sequence length="246" mass="28085">MSDFFGQEMVDEVTTYAVVQHVREATKYDPESESSLLDLILAHYEDDVMSLDYMPSLGKSDHAVLIFDFYIVVNNDHVSARRKPNVWKANIGHIMHSASSVDWTIGPESPTGTVCHETHFSCHIPCDTQQRMVRDSNDHKSKLITRKEYSGVSNVLLSHCPSSRSNLARNRFERTALLKRAPVFYEKHTDDSEKRISGSCNFVSKLVKVIQGHFETPQTSSVNHNLVIEIRRHLNGILMNEDKRIE</sequence>
<name>A0A183N7K7_9TREM</name>
<dbReference type="AlphaFoldDB" id="A0A183N7K7"/>
<reference evidence="1 2" key="1">
    <citation type="submission" date="2018-11" db="EMBL/GenBank/DDBJ databases">
        <authorList>
            <consortium name="Pathogen Informatics"/>
        </authorList>
    </citation>
    <scope>NUCLEOTIDE SEQUENCE [LARGE SCALE GENOMIC DNA]</scope>
    <source>
        <strain evidence="1 2">Zambia</strain>
    </source>
</reference>
<dbReference type="STRING" id="48269.A0A183N7K7"/>
<dbReference type="EMBL" id="UZAI01020285">
    <property type="protein sequence ID" value="VDP50648.1"/>
    <property type="molecule type" value="Genomic_DNA"/>
</dbReference>